<dbReference type="EMBL" id="JARIHO010000071">
    <property type="protein sequence ID" value="KAJ7312614.1"/>
    <property type="molecule type" value="Genomic_DNA"/>
</dbReference>
<accession>A0AAD6Z8W6</accession>
<comment type="caution">
    <text evidence="2">The sequence shown here is derived from an EMBL/GenBank/DDBJ whole genome shotgun (WGS) entry which is preliminary data.</text>
</comment>
<keyword evidence="3" id="KW-1185">Reference proteome</keyword>
<proteinExistence type="predicted"/>
<feature type="transmembrane region" description="Helical" evidence="1">
    <location>
        <begin position="117"/>
        <end position="134"/>
    </location>
</feature>
<dbReference type="AlphaFoldDB" id="A0AAD6Z8W6"/>
<keyword evidence="1" id="KW-0812">Transmembrane</keyword>
<sequence length="155" mass="17325">MTLGDSLVAHSIHGGNIQSSSQSVSLLGRASISRALKRKAVHLAARPDNLRDTQSAIRGSFIRLGQDFPRSWDRILEQIVRDCLTLTRNIWPEGRVFGELPALLREGDYLYRVNIRLARYSALLWGVGVVVGVLKSMTFRIRRTMSSQNSAHLAL</sequence>
<protein>
    <submittedName>
        <fullName evidence="2">Uncharacterized protein</fullName>
    </submittedName>
</protein>
<evidence type="ECO:0000313" key="3">
    <source>
        <dbReference type="Proteomes" id="UP001218218"/>
    </source>
</evidence>
<keyword evidence="1" id="KW-1133">Transmembrane helix</keyword>
<evidence type="ECO:0000313" key="2">
    <source>
        <dbReference type="EMBL" id="KAJ7312614.1"/>
    </source>
</evidence>
<evidence type="ECO:0000256" key="1">
    <source>
        <dbReference type="SAM" id="Phobius"/>
    </source>
</evidence>
<reference evidence="2" key="1">
    <citation type="submission" date="2023-03" db="EMBL/GenBank/DDBJ databases">
        <title>Massive genome expansion in bonnet fungi (Mycena s.s.) driven by repeated elements and novel gene families across ecological guilds.</title>
        <authorList>
            <consortium name="Lawrence Berkeley National Laboratory"/>
            <person name="Harder C.B."/>
            <person name="Miyauchi S."/>
            <person name="Viragh M."/>
            <person name="Kuo A."/>
            <person name="Thoen E."/>
            <person name="Andreopoulos B."/>
            <person name="Lu D."/>
            <person name="Skrede I."/>
            <person name="Drula E."/>
            <person name="Henrissat B."/>
            <person name="Morin E."/>
            <person name="Kohler A."/>
            <person name="Barry K."/>
            <person name="LaButti K."/>
            <person name="Morin E."/>
            <person name="Salamov A."/>
            <person name="Lipzen A."/>
            <person name="Mereny Z."/>
            <person name="Hegedus B."/>
            <person name="Baldrian P."/>
            <person name="Stursova M."/>
            <person name="Weitz H."/>
            <person name="Taylor A."/>
            <person name="Grigoriev I.V."/>
            <person name="Nagy L.G."/>
            <person name="Martin F."/>
            <person name="Kauserud H."/>
        </authorList>
    </citation>
    <scope>NUCLEOTIDE SEQUENCE</scope>
    <source>
        <strain evidence="2">CBHHK002</strain>
    </source>
</reference>
<gene>
    <name evidence="2" type="ORF">DFH08DRAFT_445808</name>
</gene>
<organism evidence="2 3">
    <name type="scientific">Mycena albidolilacea</name>
    <dbReference type="NCBI Taxonomy" id="1033008"/>
    <lineage>
        <taxon>Eukaryota</taxon>
        <taxon>Fungi</taxon>
        <taxon>Dikarya</taxon>
        <taxon>Basidiomycota</taxon>
        <taxon>Agaricomycotina</taxon>
        <taxon>Agaricomycetes</taxon>
        <taxon>Agaricomycetidae</taxon>
        <taxon>Agaricales</taxon>
        <taxon>Marasmiineae</taxon>
        <taxon>Mycenaceae</taxon>
        <taxon>Mycena</taxon>
    </lineage>
</organism>
<dbReference type="Proteomes" id="UP001218218">
    <property type="component" value="Unassembled WGS sequence"/>
</dbReference>
<name>A0AAD6Z8W6_9AGAR</name>
<keyword evidence="1" id="KW-0472">Membrane</keyword>